<accession>A0ABU4AQQ7</accession>
<dbReference type="SUPFAM" id="SSF51556">
    <property type="entry name" value="Metallo-dependent hydrolases"/>
    <property type="match status" value="1"/>
</dbReference>
<dbReference type="InterPro" id="IPR051607">
    <property type="entry name" value="Metallo-dep_hydrolases"/>
</dbReference>
<dbReference type="Pfam" id="PF01979">
    <property type="entry name" value="Amidohydro_1"/>
    <property type="match status" value="1"/>
</dbReference>
<evidence type="ECO:0000313" key="7">
    <source>
        <dbReference type="EMBL" id="MDV6228501.1"/>
    </source>
</evidence>
<dbReference type="NCBIfam" id="NF006681">
    <property type="entry name" value="PRK09229.1-2"/>
    <property type="match status" value="1"/>
</dbReference>
<dbReference type="InterPro" id="IPR010252">
    <property type="entry name" value="HutF"/>
</dbReference>
<dbReference type="InterPro" id="IPR055156">
    <property type="entry name" value="HutF-like_N"/>
</dbReference>
<dbReference type="Gene3D" id="2.30.40.10">
    <property type="entry name" value="Urease, subunit C, domain 1"/>
    <property type="match status" value="1"/>
</dbReference>
<dbReference type="PANTHER" id="PTHR11271:SF48">
    <property type="entry name" value="AMIDOHYDROLASE-RELATED DOMAIN-CONTAINING PROTEIN"/>
    <property type="match status" value="1"/>
</dbReference>
<keyword evidence="3 7" id="KW-0378">Hydrolase</keyword>
<dbReference type="InterPro" id="IPR032466">
    <property type="entry name" value="Metal_Hydrolase"/>
</dbReference>
<keyword evidence="4" id="KW-0862">Zinc</keyword>
<dbReference type="NCBIfam" id="TIGR02022">
    <property type="entry name" value="hutF"/>
    <property type="match status" value="1"/>
</dbReference>
<comment type="caution">
    <text evidence="7">The sequence shown here is derived from an EMBL/GenBank/DDBJ whole genome shotgun (WGS) entry which is preliminary data.</text>
</comment>
<dbReference type="RefSeq" id="WP_317562334.1">
    <property type="nucleotide sequence ID" value="NZ_JAWLIP010000010.1"/>
</dbReference>
<name>A0ABU4AQQ7_9HYPH</name>
<feature type="domain" description="Amidohydrolase-related" evidence="5">
    <location>
        <begin position="48"/>
        <end position="427"/>
    </location>
</feature>
<dbReference type="SUPFAM" id="SSF51338">
    <property type="entry name" value="Composite domain of metallo-dependent hydrolases"/>
    <property type="match status" value="1"/>
</dbReference>
<comment type="cofactor">
    <cofactor evidence="1">
        <name>Zn(2+)</name>
        <dbReference type="ChEBI" id="CHEBI:29105"/>
    </cofactor>
</comment>
<dbReference type="Proteomes" id="UP001185659">
    <property type="component" value="Unassembled WGS sequence"/>
</dbReference>
<evidence type="ECO:0000259" key="5">
    <source>
        <dbReference type="Pfam" id="PF01979"/>
    </source>
</evidence>
<protein>
    <submittedName>
        <fullName evidence="7">Formimidoylglutamate deiminase</fullName>
        <ecNumber evidence="7">3.5.3.13</ecNumber>
    </submittedName>
</protein>
<sequence>MQAIFAQNALTPSGWQKDVLVELTSAGRIKSVTTGAAPADDKTIRVPVLLPAMSNLHSHTFQRAMAGLAERRGPAGRDSFWTWREIMYRFLDLLSPEDIEAVAAFAFMEMQEAGFAAVAEFHYVHHQPGGVAYDDVGELSARIAGAADQTGIGLTLLPVLYRHGGVDQRPLQGGQRRFGNDLGRFQNLLARAEECIGNLAADARLGVAPHSLRAVGLDDLREAQTMRPDAPLHMHIAEQLPEIDEVLAAYGQRPVEWLLDNCDVDARWCLIHCTHMTDEETGNLADTGAVAGLCPVTEANLGDGIFNGLHYRQAGGALGIGSDSNIRITVAEELRQFEYSQRLRDTARVVLAAHGQSCGRTLYDSALAGGAQALGRDSGAIQAGHWADLVAIDQDDFAGAAFDDGVLDGWLFTGDNGAVSEVWSAGRHCVRQGRHIERETIAARYTRTIRKLMELL</sequence>
<reference evidence="7 8" key="1">
    <citation type="submission" date="2023-10" db="EMBL/GenBank/DDBJ databases">
        <authorList>
            <person name="Venkata Ramana C."/>
            <person name="Sasikala C."/>
            <person name="Dhurka M."/>
        </authorList>
    </citation>
    <scope>NUCLEOTIDE SEQUENCE [LARGE SCALE GENOMIC DNA]</scope>
    <source>
        <strain evidence="7 8">KCTC 32151</strain>
    </source>
</reference>
<evidence type="ECO:0000256" key="2">
    <source>
        <dbReference type="ARBA" id="ARBA00022723"/>
    </source>
</evidence>
<proteinExistence type="predicted"/>
<dbReference type="InterPro" id="IPR006680">
    <property type="entry name" value="Amidohydro-rel"/>
</dbReference>
<dbReference type="InterPro" id="IPR011059">
    <property type="entry name" value="Metal-dep_hydrolase_composite"/>
</dbReference>
<dbReference type="PANTHER" id="PTHR11271">
    <property type="entry name" value="GUANINE DEAMINASE"/>
    <property type="match status" value="1"/>
</dbReference>
<evidence type="ECO:0000313" key="8">
    <source>
        <dbReference type="Proteomes" id="UP001185659"/>
    </source>
</evidence>
<organism evidence="7 8">
    <name type="scientific">Nitratireductor aquimarinus</name>
    <dbReference type="NCBI Taxonomy" id="889300"/>
    <lineage>
        <taxon>Bacteria</taxon>
        <taxon>Pseudomonadati</taxon>
        <taxon>Pseudomonadota</taxon>
        <taxon>Alphaproteobacteria</taxon>
        <taxon>Hyphomicrobiales</taxon>
        <taxon>Phyllobacteriaceae</taxon>
        <taxon>Nitratireductor</taxon>
    </lineage>
</organism>
<evidence type="ECO:0000256" key="4">
    <source>
        <dbReference type="ARBA" id="ARBA00022833"/>
    </source>
</evidence>
<dbReference type="Pfam" id="PF22429">
    <property type="entry name" value="HutF_N"/>
    <property type="match status" value="1"/>
</dbReference>
<dbReference type="EMBL" id="JAWLIP010000010">
    <property type="protein sequence ID" value="MDV6228501.1"/>
    <property type="molecule type" value="Genomic_DNA"/>
</dbReference>
<keyword evidence="8" id="KW-1185">Reference proteome</keyword>
<evidence type="ECO:0000256" key="3">
    <source>
        <dbReference type="ARBA" id="ARBA00022801"/>
    </source>
</evidence>
<keyword evidence="2" id="KW-0479">Metal-binding</keyword>
<feature type="domain" description="Formimidoylglutamate deiminase N-terminal" evidence="6">
    <location>
        <begin position="1"/>
        <end position="39"/>
    </location>
</feature>
<dbReference type="NCBIfam" id="NF006684">
    <property type="entry name" value="PRK09229.1-5"/>
    <property type="match status" value="1"/>
</dbReference>
<dbReference type="EC" id="3.5.3.13" evidence="7"/>
<dbReference type="GO" id="GO:0050416">
    <property type="term" value="F:formimidoylglutamate deiminase activity"/>
    <property type="evidence" value="ECO:0007669"/>
    <property type="project" value="UniProtKB-EC"/>
</dbReference>
<evidence type="ECO:0000259" key="6">
    <source>
        <dbReference type="Pfam" id="PF22429"/>
    </source>
</evidence>
<dbReference type="Gene3D" id="3.20.20.140">
    <property type="entry name" value="Metal-dependent hydrolases"/>
    <property type="match status" value="1"/>
</dbReference>
<evidence type="ECO:0000256" key="1">
    <source>
        <dbReference type="ARBA" id="ARBA00001947"/>
    </source>
</evidence>
<gene>
    <name evidence="7" type="ORF">R2G56_19605</name>
</gene>